<evidence type="ECO:0000313" key="2">
    <source>
        <dbReference type="Proteomes" id="UP000186308"/>
    </source>
</evidence>
<protein>
    <submittedName>
        <fullName evidence="1">Uncharacterized protein</fullName>
    </submittedName>
</protein>
<sequence length="282" mass="32834">MYSPSPTTTKFSPKSFGVHKSVITSFNTLIGTDVLMAKPARKTIPSATELYVLDQSRYRCALCFRLNGNLNEKRGQIVHLDHDRANCVEDNLAFLCLDHHSQYDSRTSQHRNYTPQIIKKARAKLYQAIADGHHTSNSYPRSTVRETDRVMFSELVDMMNRSRTADFLRRTCFGSQSFHWRELDEIDNYLQCTNGAEHEFIDLDLETLRQRFIAEYDTFRSLLAENTRPTKHNPPYRTVPMEWEETDPKRYTTTVMMLRDAADKVCTAYDELVRTARERMAP</sequence>
<accession>A0A8G2CNJ9</accession>
<dbReference type="EMBL" id="FTNE01000034">
    <property type="protein sequence ID" value="SIR45728.1"/>
    <property type="molecule type" value="Genomic_DNA"/>
</dbReference>
<comment type="caution">
    <text evidence="1">The sequence shown here is derived from an EMBL/GenBank/DDBJ whole genome shotgun (WGS) entry which is preliminary data.</text>
</comment>
<dbReference type="Proteomes" id="UP000186308">
    <property type="component" value="Unassembled WGS sequence"/>
</dbReference>
<gene>
    <name evidence="1" type="ORF">SAMN05421828_13420</name>
</gene>
<evidence type="ECO:0000313" key="1">
    <source>
        <dbReference type="EMBL" id="SIR45728.1"/>
    </source>
</evidence>
<proteinExistence type="predicted"/>
<organism evidence="1 2">
    <name type="scientific">Acidiphilium rubrum</name>
    <dbReference type="NCBI Taxonomy" id="526"/>
    <lineage>
        <taxon>Bacteria</taxon>
        <taxon>Pseudomonadati</taxon>
        <taxon>Pseudomonadota</taxon>
        <taxon>Alphaproteobacteria</taxon>
        <taxon>Acetobacterales</taxon>
        <taxon>Acidocellaceae</taxon>
        <taxon>Acidiphilium</taxon>
    </lineage>
</organism>
<reference evidence="1 2" key="1">
    <citation type="submission" date="2017-01" db="EMBL/GenBank/DDBJ databases">
        <authorList>
            <person name="Varghese N."/>
            <person name="Submissions S."/>
        </authorList>
    </citation>
    <scope>NUCLEOTIDE SEQUENCE [LARGE SCALE GENOMIC DNA]</scope>
    <source>
        <strain evidence="1 2">ATCC 35905</strain>
    </source>
</reference>
<name>A0A8G2CNJ9_ACIRU</name>
<keyword evidence="2" id="KW-1185">Reference proteome</keyword>
<dbReference type="AlphaFoldDB" id="A0A8G2CNJ9"/>